<keyword evidence="11" id="KW-1185">Reference proteome</keyword>
<feature type="binding site" evidence="7">
    <location>
        <begin position="104"/>
        <end position="106"/>
    </location>
    <ligand>
        <name>FMN</name>
        <dbReference type="ChEBI" id="CHEBI:58210"/>
    </ligand>
</feature>
<dbReference type="FunFam" id="3.20.20.70:FF:000029">
    <property type="entry name" value="L-lactate dehydrogenase"/>
    <property type="match status" value="1"/>
</dbReference>
<dbReference type="PROSITE" id="PS51349">
    <property type="entry name" value="FMN_HYDROXY_ACID_DH_2"/>
    <property type="match status" value="1"/>
</dbReference>
<dbReference type="Pfam" id="PF01070">
    <property type="entry name" value="FMN_dh"/>
    <property type="match status" value="1"/>
</dbReference>
<evidence type="ECO:0000256" key="3">
    <source>
        <dbReference type="ARBA" id="ARBA00022643"/>
    </source>
</evidence>
<dbReference type="GO" id="GO:0010181">
    <property type="term" value="F:FMN binding"/>
    <property type="evidence" value="ECO:0007669"/>
    <property type="project" value="InterPro"/>
</dbReference>
<dbReference type="SUPFAM" id="SSF51395">
    <property type="entry name" value="FMN-linked oxidoreductases"/>
    <property type="match status" value="1"/>
</dbReference>
<dbReference type="InterPro" id="IPR012133">
    <property type="entry name" value="Alpha-hydoxy_acid_DH_FMN"/>
</dbReference>
<feature type="binding site" evidence="7">
    <location>
        <begin position="334"/>
        <end position="338"/>
    </location>
    <ligand>
        <name>FMN</name>
        <dbReference type="ChEBI" id="CHEBI:58210"/>
    </ligand>
</feature>
<feature type="region of interest" description="Disordered" evidence="8">
    <location>
        <begin position="1"/>
        <end position="21"/>
    </location>
</feature>
<evidence type="ECO:0000256" key="6">
    <source>
        <dbReference type="PIRSR" id="PIRSR000138-1"/>
    </source>
</evidence>
<dbReference type="PIRSF" id="PIRSF000138">
    <property type="entry name" value="Al-hdrx_acd_dh"/>
    <property type="match status" value="1"/>
</dbReference>
<evidence type="ECO:0000256" key="8">
    <source>
        <dbReference type="SAM" id="MobiDB-lite"/>
    </source>
</evidence>
<evidence type="ECO:0000259" key="9">
    <source>
        <dbReference type="PROSITE" id="PS51349"/>
    </source>
</evidence>
<feature type="binding site" evidence="7">
    <location>
        <position position="304"/>
    </location>
    <ligand>
        <name>glyoxylate</name>
        <dbReference type="ChEBI" id="CHEBI:36655"/>
    </ligand>
</feature>
<dbReference type="EMBL" id="JALGBI010000001">
    <property type="protein sequence ID" value="MCJ0763415.1"/>
    <property type="molecule type" value="Genomic_DNA"/>
</dbReference>
<evidence type="ECO:0000256" key="5">
    <source>
        <dbReference type="ARBA" id="ARBA00024042"/>
    </source>
</evidence>
<dbReference type="GO" id="GO:0016614">
    <property type="term" value="F:oxidoreductase activity, acting on CH-OH group of donors"/>
    <property type="evidence" value="ECO:0007669"/>
    <property type="project" value="UniProtKB-ARBA"/>
</dbReference>
<protein>
    <submittedName>
        <fullName evidence="10">Alpha-hydroxy-acid oxidizing protein</fullName>
    </submittedName>
</protein>
<dbReference type="PANTHER" id="PTHR10578">
    <property type="entry name" value="S -2-HYDROXY-ACID OXIDASE-RELATED"/>
    <property type="match status" value="1"/>
</dbReference>
<dbReference type="CDD" id="cd02809">
    <property type="entry name" value="alpha_hydroxyacid_oxid_FMN"/>
    <property type="match status" value="1"/>
</dbReference>
<feature type="binding site" evidence="7">
    <location>
        <position position="280"/>
    </location>
    <ligand>
        <name>FMN</name>
        <dbReference type="ChEBI" id="CHEBI:58210"/>
    </ligand>
</feature>
<dbReference type="InterPro" id="IPR008259">
    <property type="entry name" value="FMN_hydac_DH_AS"/>
</dbReference>
<comment type="cofactor">
    <cofactor evidence="1">
        <name>FMN</name>
        <dbReference type="ChEBI" id="CHEBI:58210"/>
    </cofactor>
</comment>
<evidence type="ECO:0000256" key="2">
    <source>
        <dbReference type="ARBA" id="ARBA00022630"/>
    </source>
</evidence>
<feature type="binding site" evidence="7">
    <location>
        <position position="307"/>
    </location>
    <ligand>
        <name>glyoxylate</name>
        <dbReference type="ChEBI" id="CHEBI:36655"/>
    </ligand>
</feature>
<dbReference type="Gene3D" id="3.20.20.70">
    <property type="entry name" value="Aldolase class I"/>
    <property type="match status" value="1"/>
</dbReference>
<proteinExistence type="inferred from homology"/>
<dbReference type="PANTHER" id="PTHR10578:SF143">
    <property type="entry name" value="FMN-DEPENDENT ALPHA-HYDROXY ACID DEHYDROGENASE PB1A11.03"/>
    <property type="match status" value="1"/>
</dbReference>
<feature type="compositionally biased region" description="Low complexity" evidence="8">
    <location>
        <begin position="8"/>
        <end position="20"/>
    </location>
</feature>
<name>A0A9X2AN45_9BURK</name>
<feature type="binding site" evidence="7">
    <location>
        <position position="181"/>
    </location>
    <ligand>
        <name>FMN</name>
        <dbReference type="ChEBI" id="CHEBI:58210"/>
    </ligand>
</feature>
<evidence type="ECO:0000256" key="1">
    <source>
        <dbReference type="ARBA" id="ARBA00001917"/>
    </source>
</evidence>
<dbReference type="Proteomes" id="UP001139447">
    <property type="component" value="Unassembled WGS sequence"/>
</dbReference>
<feature type="binding site" evidence="7">
    <location>
        <position position="153"/>
    </location>
    <ligand>
        <name>FMN</name>
        <dbReference type="ChEBI" id="CHEBI:58210"/>
    </ligand>
</feature>
<dbReference type="RefSeq" id="WP_243306007.1">
    <property type="nucleotide sequence ID" value="NZ_JALGBI010000001.1"/>
</dbReference>
<evidence type="ECO:0000256" key="7">
    <source>
        <dbReference type="PIRSR" id="PIRSR000138-2"/>
    </source>
</evidence>
<feature type="binding site" evidence="7">
    <location>
        <position position="302"/>
    </location>
    <ligand>
        <name>FMN</name>
        <dbReference type="ChEBI" id="CHEBI:58210"/>
    </ligand>
</feature>
<comment type="caution">
    <text evidence="10">The sequence shown here is derived from an EMBL/GenBank/DDBJ whole genome shotgun (WGS) entry which is preliminary data.</text>
</comment>
<evidence type="ECO:0000313" key="11">
    <source>
        <dbReference type="Proteomes" id="UP001139447"/>
    </source>
</evidence>
<keyword evidence="4" id="KW-0560">Oxidoreductase</keyword>
<organism evidence="10 11">
    <name type="scientific">Variovorax terrae</name>
    <dbReference type="NCBI Taxonomy" id="2923278"/>
    <lineage>
        <taxon>Bacteria</taxon>
        <taxon>Pseudomonadati</taxon>
        <taxon>Pseudomonadota</taxon>
        <taxon>Betaproteobacteria</taxon>
        <taxon>Burkholderiales</taxon>
        <taxon>Comamonadaceae</taxon>
        <taxon>Variovorax</taxon>
    </lineage>
</organism>
<keyword evidence="2 7" id="KW-0285">Flavoprotein</keyword>
<sequence>MTVDSTLAAGAAREAGTPAAYQPPQRLRRILSLDDFERAARSHLPRPVYSFVASGAEDEHSMRGNRAAYAEFGFVTRVLRDVSLRSQKTTLFGQTHDAPFGIAPLGLSALSAYRGDLVLARAAGAARIPMVLSGSSLIRMEDVAAEGTGAWFQAYLPGDEARTQALVERVARAGFRNLVITLDTPVAANRENNVRAGFSIPLRPSLRLAWDGLSHPRWLAGTFLQTLLRHGMPHFENNYATRGVPILSPNVLRSYSERGHLHWAHFDQVRRLWKGNLIVKGILSQEDARQARDHGADGIIVSNHGGRQLDGAVAPLRVLPGIVAACPELPIMIDGGIRRGTDVLKALALGAKFVFVGRPFVFAAALAGQAGVRHAIGILSEEIDRDMGLLGLNSLADLEPSHLFPLAGPRGAA</sequence>
<keyword evidence="3 7" id="KW-0288">FMN</keyword>
<feature type="binding site" evidence="7">
    <location>
        <position position="155"/>
    </location>
    <ligand>
        <name>glyoxylate</name>
        <dbReference type="ChEBI" id="CHEBI:36655"/>
    </ligand>
</feature>
<reference evidence="10" key="1">
    <citation type="submission" date="2022-03" db="EMBL/GenBank/DDBJ databases">
        <authorList>
            <person name="Woo C.Y."/>
        </authorList>
    </citation>
    <scope>NUCLEOTIDE SEQUENCE</scope>
    <source>
        <strain evidence="10">CYS-02</strain>
    </source>
</reference>
<feature type="domain" description="FMN hydroxy acid dehydrogenase" evidence="9">
    <location>
        <begin position="25"/>
        <end position="408"/>
    </location>
</feature>
<dbReference type="PROSITE" id="PS00557">
    <property type="entry name" value="FMN_HYDROXY_ACID_DH_1"/>
    <property type="match status" value="1"/>
</dbReference>
<feature type="binding site" evidence="7">
    <location>
        <begin position="357"/>
        <end position="358"/>
    </location>
    <ligand>
        <name>FMN</name>
        <dbReference type="ChEBI" id="CHEBI:58210"/>
    </ligand>
</feature>
<dbReference type="InterPro" id="IPR013785">
    <property type="entry name" value="Aldolase_TIM"/>
</dbReference>
<accession>A0A9X2AN45</accession>
<evidence type="ECO:0000256" key="4">
    <source>
        <dbReference type="ARBA" id="ARBA00023002"/>
    </source>
</evidence>
<gene>
    <name evidence="10" type="ORF">MMF98_09350</name>
</gene>
<dbReference type="InterPro" id="IPR037396">
    <property type="entry name" value="FMN_HAD"/>
</dbReference>
<feature type="binding site" evidence="7">
    <location>
        <position position="190"/>
    </location>
    <ligand>
        <name>glyoxylate</name>
        <dbReference type="ChEBI" id="CHEBI:36655"/>
    </ligand>
</feature>
<dbReference type="AlphaFoldDB" id="A0A9X2AN45"/>
<evidence type="ECO:0000313" key="10">
    <source>
        <dbReference type="EMBL" id="MCJ0763415.1"/>
    </source>
</evidence>
<dbReference type="InterPro" id="IPR000262">
    <property type="entry name" value="FMN-dep_DH"/>
</dbReference>
<feature type="binding site" evidence="7">
    <location>
        <position position="133"/>
    </location>
    <ligand>
        <name>FMN</name>
        <dbReference type="ChEBI" id="CHEBI:58210"/>
    </ligand>
</feature>
<comment type="similarity">
    <text evidence="5">Belongs to the FMN-dependent alpha-hydroxy acid dehydrogenase family.</text>
</comment>
<feature type="active site" description="Proton acceptor" evidence="6">
    <location>
        <position position="304"/>
    </location>
</feature>